<dbReference type="InterPro" id="IPR036291">
    <property type="entry name" value="NAD(P)-bd_dom_sf"/>
</dbReference>
<comment type="caution">
    <text evidence="4">The sequence shown here is derived from an EMBL/GenBank/DDBJ whole genome shotgun (WGS) entry which is preliminary data.</text>
</comment>
<dbReference type="SUPFAM" id="SSF51735">
    <property type="entry name" value="NAD(P)-binding Rossmann-fold domains"/>
    <property type="match status" value="1"/>
</dbReference>
<accession>A0ABX2D7R1</accession>
<dbReference type="EMBL" id="SRRZ01000236">
    <property type="protein sequence ID" value="NQE38491.1"/>
    <property type="molecule type" value="Genomic_DNA"/>
</dbReference>
<dbReference type="Proteomes" id="UP000702425">
    <property type="component" value="Unassembled WGS sequence"/>
</dbReference>
<keyword evidence="5" id="KW-1185">Reference proteome</keyword>
<dbReference type="Pfam" id="PF00106">
    <property type="entry name" value="adh_short"/>
    <property type="match status" value="1"/>
</dbReference>
<dbReference type="EC" id="1.1.1.47" evidence="4"/>
<dbReference type="PROSITE" id="PS00061">
    <property type="entry name" value="ADH_SHORT"/>
    <property type="match status" value="1"/>
</dbReference>
<proteinExistence type="inferred from homology"/>
<reference evidence="4 5" key="1">
    <citation type="journal article" date="2020" name="Sci. Rep.">
        <title>A novel cyanobacterial geosmin producer, revising GeoA distribution and dispersion patterns in Bacteria.</title>
        <authorList>
            <person name="Churro C."/>
            <person name="Semedo-Aguiar A.P."/>
            <person name="Silva A.D."/>
            <person name="Pereira-Leal J.B."/>
            <person name="Leite R.B."/>
        </authorList>
    </citation>
    <scope>NUCLEOTIDE SEQUENCE [LARGE SCALE GENOMIC DNA]</scope>
    <source>
        <strain evidence="4 5">IPMA8</strain>
    </source>
</reference>
<gene>
    <name evidence="4" type="ORF">E5S67_06276</name>
</gene>
<dbReference type="NCBIfam" id="NF005495">
    <property type="entry name" value="PRK07109.1"/>
    <property type="match status" value="1"/>
</dbReference>
<dbReference type="RefSeq" id="WP_172193230.1">
    <property type="nucleotide sequence ID" value="NZ_CAWPPK010000153.1"/>
</dbReference>
<evidence type="ECO:0000259" key="3">
    <source>
        <dbReference type="SMART" id="SM00822"/>
    </source>
</evidence>
<evidence type="ECO:0000256" key="2">
    <source>
        <dbReference type="ARBA" id="ARBA00023002"/>
    </source>
</evidence>
<organism evidence="4 5">
    <name type="scientific">Microcoleus asticus IPMA8</name>
    <dbReference type="NCBI Taxonomy" id="2563858"/>
    <lineage>
        <taxon>Bacteria</taxon>
        <taxon>Bacillati</taxon>
        <taxon>Cyanobacteriota</taxon>
        <taxon>Cyanophyceae</taxon>
        <taxon>Oscillatoriophycideae</taxon>
        <taxon>Oscillatoriales</taxon>
        <taxon>Microcoleaceae</taxon>
        <taxon>Microcoleus</taxon>
        <taxon>Microcoleus asticus</taxon>
    </lineage>
</organism>
<dbReference type="PANTHER" id="PTHR44196:SF1">
    <property type="entry name" value="DEHYDROGENASE_REDUCTASE SDR FAMILY MEMBER 7B"/>
    <property type="match status" value="1"/>
</dbReference>
<evidence type="ECO:0000313" key="5">
    <source>
        <dbReference type="Proteomes" id="UP000702425"/>
    </source>
</evidence>
<dbReference type="PANTHER" id="PTHR44196">
    <property type="entry name" value="DEHYDROGENASE/REDUCTASE SDR FAMILY MEMBER 7B"/>
    <property type="match status" value="1"/>
</dbReference>
<sequence>MQLKPIDQQVVAVVGASSGIGRETAIQFAARGAKLVVSARSEPGLDSLVDEIKQIGGEAIAIPADVADFEQVKAIADRAIQQYGRLDTWVHLAAINLYAIFEQTTPQEFKRVIDVNLMGQVHGAMAALPHLKREGRGSLLHVSSVEGRRSFPYHSAYGASKHGIDGFLEAMRLELIHEGLSSINVTNVMPASINTPLFNKSRTKIGVKPQGLPPFYQPDIVVDAILYAAGHPTRDIIAGGAGRAMALIQRLSPQLMDTLLLQAGAGFNLQKTSEPKSENAPDNLFEPIAGFDRVEGDFSKQSRANSYSTWLETHPTAKWGAIAVTVLGAFGLALLAV</sequence>
<evidence type="ECO:0000256" key="1">
    <source>
        <dbReference type="ARBA" id="ARBA00006484"/>
    </source>
</evidence>
<name>A0ABX2D7R1_9CYAN</name>
<protein>
    <submittedName>
        <fullName evidence="4">Glucose 1-dehydrogenase</fullName>
        <ecNumber evidence="4">1.1.1.47</ecNumber>
    </submittedName>
</protein>
<keyword evidence="2 4" id="KW-0560">Oxidoreductase</keyword>
<dbReference type="InterPro" id="IPR002347">
    <property type="entry name" value="SDR_fam"/>
</dbReference>
<feature type="domain" description="Ketoreductase" evidence="3">
    <location>
        <begin position="9"/>
        <end position="191"/>
    </location>
</feature>
<dbReference type="GO" id="GO:0047936">
    <property type="term" value="F:glucose 1-dehydrogenase [NAD(P)+] activity"/>
    <property type="evidence" value="ECO:0007669"/>
    <property type="project" value="UniProtKB-EC"/>
</dbReference>
<dbReference type="SMART" id="SM00822">
    <property type="entry name" value="PKS_KR"/>
    <property type="match status" value="1"/>
</dbReference>
<dbReference type="PRINTS" id="PR00081">
    <property type="entry name" value="GDHRDH"/>
</dbReference>
<dbReference type="InterPro" id="IPR020904">
    <property type="entry name" value="Sc_DH/Rdtase_CS"/>
</dbReference>
<dbReference type="Gene3D" id="3.40.50.720">
    <property type="entry name" value="NAD(P)-binding Rossmann-like Domain"/>
    <property type="match status" value="1"/>
</dbReference>
<comment type="similarity">
    <text evidence="1">Belongs to the short-chain dehydrogenases/reductases (SDR) family.</text>
</comment>
<dbReference type="InterPro" id="IPR057326">
    <property type="entry name" value="KR_dom"/>
</dbReference>
<evidence type="ECO:0000313" key="4">
    <source>
        <dbReference type="EMBL" id="NQE38491.1"/>
    </source>
</evidence>